<reference evidence="1 2" key="1">
    <citation type="submission" date="2019-03" db="EMBL/GenBank/DDBJ databases">
        <title>Single cell metagenomics reveals metabolic interactions within the superorganism composed of flagellate Streblomastix strix and complex community of Bacteroidetes bacteria on its surface.</title>
        <authorList>
            <person name="Treitli S.C."/>
            <person name="Kolisko M."/>
            <person name="Husnik F."/>
            <person name="Keeling P."/>
            <person name="Hampl V."/>
        </authorList>
    </citation>
    <scope>NUCLEOTIDE SEQUENCE [LARGE SCALE GENOMIC DNA]</scope>
    <source>
        <strain evidence="1">ST1C</strain>
    </source>
</reference>
<gene>
    <name evidence="1" type="ORF">EZS28_023296</name>
</gene>
<dbReference type="EMBL" id="SNRW01007479">
    <property type="protein sequence ID" value="KAA6381177.1"/>
    <property type="molecule type" value="Genomic_DNA"/>
</dbReference>
<proteinExistence type="predicted"/>
<sequence length="186" mass="21544">MGSSREHPVPAANLAISKQRGEARVSYGDNYKECRSDELLKVRDKIRSLYLTARIIYPRIATRYVTVRQGNGIKSLSQFLSYGKEEFILKHLRIDLQRQKHKKLKDASTMDKIFIGGGTQLLVIMNGKEQVHHMKDKFIKDIVLIPTSNQNIQKIDNKQKISERANENNLQSVISEEQDDHHFHKF</sequence>
<evidence type="ECO:0000313" key="2">
    <source>
        <dbReference type="Proteomes" id="UP000324800"/>
    </source>
</evidence>
<dbReference type="Proteomes" id="UP000324800">
    <property type="component" value="Unassembled WGS sequence"/>
</dbReference>
<organism evidence="1 2">
    <name type="scientific">Streblomastix strix</name>
    <dbReference type="NCBI Taxonomy" id="222440"/>
    <lineage>
        <taxon>Eukaryota</taxon>
        <taxon>Metamonada</taxon>
        <taxon>Preaxostyla</taxon>
        <taxon>Oxymonadida</taxon>
        <taxon>Streblomastigidae</taxon>
        <taxon>Streblomastix</taxon>
    </lineage>
</organism>
<comment type="caution">
    <text evidence="1">The sequence shown here is derived from an EMBL/GenBank/DDBJ whole genome shotgun (WGS) entry which is preliminary data.</text>
</comment>
<evidence type="ECO:0000313" key="1">
    <source>
        <dbReference type="EMBL" id="KAA6381177.1"/>
    </source>
</evidence>
<protein>
    <submittedName>
        <fullName evidence="1">Uncharacterized protein</fullName>
    </submittedName>
</protein>
<accession>A0A5J4VF42</accession>
<name>A0A5J4VF42_9EUKA</name>
<dbReference type="AlphaFoldDB" id="A0A5J4VF42"/>